<name>A0ABW7MN24_9FLAO</name>
<dbReference type="Pfam" id="PF03706">
    <property type="entry name" value="LPG_synthase_TM"/>
    <property type="match status" value="1"/>
</dbReference>
<keyword evidence="4 6" id="KW-1133">Transmembrane helix</keyword>
<keyword evidence="8" id="KW-1185">Reference proteome</keyword>
<evidence type="ECO:0000256" key="1">
    <source>
        <dbReference type="ARBA" id="ARBA00004651"/>
    </source>
</evidence>
<feature type="transmembrane region" description="Helical" evidence="6">
    <location>
        <begin position="229"/>
        <end position="252"/>
    </location>
</feature>
<sequence>MSKNKAFTINTVVFLMSLTCFNWFFEILKWRQLVSAVQKISFKKSLEQCLGSLTVSLFTPNRIGEYGAKALYFRSTFRKRVLLINVINNLIQMLITVIFGLIGMLLLSQSQNLQINGLKFIKILLIGISFCTLIILIFRKTNIKIRGFSLESLKLFLFKFPKKIITLGLLFSLFRYLIFSFQFFYLLLLFGVEIGYLEAMKFITSMYFLASIIPSIFLFDVVIKGSVALYLFSLLGINELVILSIVTCMWILNFVTPSIIGSFYVLHFKFPKNKDC</sequence>
<keyword evidence="5 6" id="KW-0472">Membrane</keyword>
<evidence type="ECO:0000256" key="2">
    <source>
        <dbReference type="ARBA" id="ARBA00022475"/>
    </source>
</evidence>
<evidence type="ECO:0000256" key="4">
    <source>
        <dbReference type="ARBA" id="ARBA00022989"/>
    </source>
</evidence>
<feature type="transmembrane region" description="Helical" evidence="6">
    <location>
        <begin position="6"/>
        <end position="25"/>
    </location>
</feature>
<evidence type="ECO:0000313" key="7">
    <source>
        <dbReference type="EMBL" id="MFH6767768.1"/>
    </source>
</evidence>
<feature type="transmembrane region" description="Helical" evidence="6">
    <location>
        <begin position="202"/>
        <end position="222"/>
    </location>
</feature>
<gene>
    <name evidence="7" type="ORF">V8G56_03385</name>
</gene>
<proteinExistence type="predicted"/>
<protein>
    <submittedName>
        <fullName evidence="7">Lysylphosphatidylglycerol synthase domain-containing protein</fullName>
    </submittedName>
</protein>
<evidence type="ECO:0000313" key="8">
    <source>
        <dbReference type="Proteomes" id="UP001610104"/>
    </source>
</evidence>
<dbReference type="EMBL" id="JBAWKC010000001">
    <property type="protein sequence ID" value="MFH6767768.1"/>
    <property type="molecule type" value="Genomic_DNA"/>
</dbReference>
<keyword evidence="3 6" id="KW-0812">Transmembrane</keyword>
<feature type="transmembrane region" description="Helical" evidence="6">
    <location>
        <begin position="164"/>
        <end position="190"/>
    </location>
</feature>
<comment type="subcellular location">
    <subcellularLocation>
        <location evidence="1">Cell membrane</location>
        <topology evidence="1">Multi-pass membrane protein</topology>
    </subcellularLocation>
</comment>
<dbReference type="RefSeq" id="WP_395437050.1">
    <property type="nucleotide sequence ID" value="NZ_JBAWKC010000001.1"/>
</dbReference>
<evidence type="ECO:0000256" key="5">
    <source>
        <dbReference type="ARBA" id="ARBA00023136"/>
    </source>
</evidence>
<reference evidence="7 8" key="1">
    <citation type="submission" date="2024-02" db="EMBL/GenBank/DDBJ databases">
        <title>A Gaetbulibacter species isolated from tidal flats and genomic insights of their niches.</title>
        <authorList>
            <person name="Ye Y."/>
        </authorList>
    </citation>
    <scope>NUCLEOTIDE SEQUENCE [LARGE SCALE GENOMIC DNA]</scope>
    <source>
        <strain evidence="7 8">KEM-8</strain>
    </source>
</reference>
<dbReference type="Proteomes" id="UP001610104">
    <property type="component" value="Unassembled WGS sequence"/>
</dbReference>
<comment type="caution">
    <text evidence="7">The sequence shown here is derived from an EMBL/GenBank/DDBJ whole genome shotgun (WGS) entry which is preliminary data.</text>
</comment>
<dbReference type="InterPro" id="IPR022791">
    <property type="entry name" value="L-PG_synthase/AglD"/>
</dbReference>
<feature type="transmembrane region" description="Helical" evidence="6">
    <location>
        <begin position="120"/>
        <end position="138"/>
    </location>
</feature>
<feature type="transmembrane region" description="Helical" evidence="6">
    <location>
        <begin position="82"/>
        <end position="108"/>
    </location>
</feature>
<organism evidence="7 8">
    <name type="scientific">Gaetbulibacter aquiaggeris</name>
    <dbReference type="NCBI Taxonomy" id="1735373"/>
    <lineage>
        <taxon>Bacteria</taxon>
        <taxon>Pseudomonadati</taxon>
        <taxon>Bacteroidota</taxon>
        <taxon>Flavobacteriia</taxon>
        <taxon>Flavobacteriales</taxon>
        <taxon>Flavobacteriaceae</taxon>
        <taxon>Gaetbulibacter</taxon>
    </lineage>
</organism>
<keyword evidence="2" id="KW-1003">Cell membrane</keyword>
<evidence type="ECO:0000256" key="3">
    <source>
        <dbReference type="ARBA" id="ARBA00022692"/>
    </source>
</evidence>
<evidence type="ECO:0000256" key="6">
    <source>
        <dbReference type="SAM" id="Phobius"/>
    </source>
</evidence>
<accession>A0ABW7MN24</accession>